<name>K5XAP0_AGABU</name>
<feature type="region of interest" description="Disordered" evidence="1">
    <location>
        <begin position="17"/>
        <end position="43"/>
    </location>
</feature>
<accession>K5XAP0</accession>
<evidence type="ECO:0000313" key="2">
    <source>
        <dbReference type="EMBL" id="EKM80097.1"/>
    </source>
</evidence>
<dbReference type="GeneID" id="18831996"/>
<dbReference type="EMBL" id="JH971389">
    <property type="protein sequence ID" value="EKM80097.1"/>
    <property type="molecule type" value="Genomic_DNA"/>
</dbReference>
<reference evidence="3" key="1">
    <citation type="journal article" date="2012" name="Proc. Natl. Acad. Sci. U.S.A.">
        <title>Genome sequence of the button mushroom Agaricus bisporus reveals mechanisms governing adaptation to a humic-rich ecological niche.</title>
        <authorList>
            <person name="Morin E."/>
            <person name="Kohler A."/>
            <person name="Baker A.R."/>
            <person name="Foulongne-Oriol M."/>
            <person name="Lombard V."/>
            <person name="Nagy L.G."/>
            <person name="Ohm R.A."/>
            <person name="Patyshakuliyeva A."/>
            <person name="Brun A."/>
            <person name="Aerts A.L."/>
            <person name="Bailey A.M."/>
            <person name="Billette C."/>
            <person name="Coutinho P.M."/>
            <person name="Deakin G."/>
            <person name="Doddapaneni H."/>
            <person name="Floudas D."/>
            <person name="Grimwood J."/>
            <person name="Hilden K."/>
            <person name="Kuees U."/>
            <person name="LaButti K.M."/>
            <person name="Lapidus A."/>
            <person name="Lindquist E.A."/>
            <person name="Lucas S.M."/>
            <person name="Murat C."/>
            <person name="Riley R.W."/>
            <person name="Salamov A.A."/>
            <person name="Schmutz J."/>
            <person name="Subramanian V."/>
            <person name="Woesten H.A.B."/>
            <person name="Xu J."/>
            <person name="Eastwood D.C."/>
            <person name="Foster G.D."/>
            <person name="Sonnenberg A.S."/>
            <person name="Cullen D."/>
            <person name="de Vries R.P."/>
            <person name="Lundell T."/>
            <person name="Hibbett D.S."/>
            <person name="Henrissat B."/>
            <person name="Burton K.S."/>
            <person name="Kerrigan R.W."/>
            <person name="Challen M.P."/>
            <person name="Grigoriev I.V."/>
            <person name="Martin F."/>
        </authorList>
    </citation>
    <scope>NUCLEOTIDE SEQUENCE [LARGE SCALE GENOMIC DNA]</scope>
    <source>
        <strain evidence="3">JB137-S8 / ATCC MYA-4627 / FGSC 10392</strain>
    </source>
</reference>
<organism evidence="2 3">
    <name type="scientific">Agaricus bisporus var. burnettii (strain JB137-S8 / ATCC MYA-4627 / FGSC 10392)</name>
    <name type="common">White button mushroom</name>
    <dbReference type="NCBI Taxonomy" id="597362"/>
    <lineage>
        <taxon>Eukaryota</taxon>
        <taxon>Fungi</taxon>
        <taxon>Dikarya</taxon>
        <taxon>Basidiomycota</taxon>
        <taxon>Agaricomycotina</taxon>
        <taxon>Agaricomycetes</taxon>
        <taxon>Agaricomycetidae</taxon>
        <taxon>Agaricales</taxon>
        <taxon>Agaricineae</taxon>
        <taxon>Agaricaceae</taxon>
        <taxon>Agaricus</taxon>
    </lineage>
</organism>
<dbReference type="InParanoid" id="K5XAP0"/>
<evidence type="ECO:0000256" key="1">
    <source>
        <dbReference type="SAM" id="MobiDB-lite"/>
    </source>
</evidence>
<protein>
    <submittedName>
        <fullName evidence="2">Uncharacterized protein</fullName>
    </submittedName>
</protein>
<dbReference type="HOGENOM" id="CLU_3049771_0_0_1"/>
<dbReference type="AlphaFoldDB" id="K5XAP0"/>
<dbReference type="OMA" id="THHSVDT"/>
<gene>
    <name evidence="2" type="ORF">AGABI1DRAFT_84581</name>
</gene>
<keyword evidence="3" id="KW-1185">Reference proteome</keyword>
<dbReference type="RefSeq" id="XP_007329348.1">
    <property type="nucleotide sequence ID" value="XM_007329286.1"/>
</dbReference>
<dbReference type="Proteomes" id="UP000008493">
    <property type="component" value="Unassembled WGS sequence"/>
</dbReference>
<dbReference type="KEGG" id="abp:AGABI1DRAFT84581"/>
<proteinExistence type="predicted"/>
<evidence type="ECO:0000313" key="3">
    <source>
        <dbReference type="Proteomes" id="UP000008493"/>
    </source>
</evidence>
<feature type="compositionally biased region" description="Polar residues" evidence="1">
    <location>
        <begin position="31"/>
        <end position="41"/>
    </location>
</feature>
<sequence length="54" mass="5725">MEAMNGCVKTVDRWNATTDDGQHSGTHHSVDTSITSASGMSRSMGEPLADFLIA</sequence>